<gene>
    <name evidence="1" type="ORF">BAE44_0020481</name>
</gene>
<accession>A0A1E5V042</accession>
<reference evidence="1 2" key="1">
    <citation type="submission" date="2016-09" db="EMBL/GenBank/DDBJ databases">
        <title>The draft genome of Dichanthelium oligosanthes: A C3 panicoid grass species.</title>
        <authorList>
            <person name="Studer A.J."/>
            <person name="Schnable J.C."/>
            <person name="Brutnell T.P."/>
        </authorList>
    </citation>
    <scope>NUCLEOTIDE SEQUENCE [LARGE SCALE GENOMIC DNA]</scope>
    <source>
        <strain evidence="2">cv. Kellogg 1175</strain>
        <tissue evidence="1">Leaf</tissue>
    </source>
</reference>
<proteinExistence type="predicted"/>
<evidence type="ECO:0008006" key="3">
    <source>
        <dbReference type="Google" id="ProtNLM"/>
    </source>
</evidence>
<dbReference type="EMBL" id="LWDX02056444">
    <property type="protein sequence ID" value="OEL18500.1"/>
    <property type="molecule type" value="Genomic_DNA"/>
</dbReference>
<organism evidence="1 2">
    <name type="scientific">Dichanthelium oligosanthes</name>
    <dbReference type="NCBI Taxonomy" id="888268"/>
    <lineage>
        <taxon>Eukaryota</taxon>
        <taxon>Viridiplantae</taxon>
        <taxon>Streptophyta</taxon>
        <taxon>Embryophyta</taxon>
        <taxon>Tracheophyta</taxon>
        <taxon>Spermatophyta</taxon>
        <taxon>Magnoliopsida</taxon>
        <taxon>Liliopsida</taxon>
        <taxon>Poales</taxon>
        <taxon>Poaceae</taxon>
        <taxon>PACMAD clade</taxon>
        <taxon>Panicoideae</taxon>
        <taxon>Panicodae</taxon>
        <taxon>Paniceae</taxon>
        <taxon>Dichantheliinae</taxon>
        <taxon>Dichanthelium</taxon>
    </lineage>
</organism>
<dbReference type="AlphaFoldDB" id="A0A1E5V042"/>
<sequence>MSGFRGFRAQVELLCGFLEKGAALEHVTIEPQVKLECTRVMNEFIIEWKINEWHVVSWNGLVKRSPSHHRFEGRCCCRK</sequence>
<dbReference type="Proteomes" id="UP000095767">
    <property type="component" value="Unassembled WGS sequence"/>
</dbReference>
<evidence type="ECO:0000313" key="1">
    <source>
        <dbReference type="EMBL" id="OEL18500.1"/>
    </source>
</evidence>
<keyword evidence="2" id="KW-1185">Reference proteome</keyword>
<evidence type="ECO:0000313" key="2">
    <source>
        <dbReference type="Proteomes" id="UP000095767"/>
    </source>
</evidence>
<name>A0A1E5V042_9POAL</name>
<protein>
    <recommendedName>
        <fullName evidence="3">FBD domain-containing protein</fullName>
    </recommendedName>
</protein>
<comment type="caution">
    <text evidence="1">The sequence shown here is derived from an EMBL/GenBank/DDBJ whole genome shotgun (WGS) entry which is preliminary data.</text>
</comment>
<dbReference type="STRING" id="888268.A0A1E5V042"/>